<dbReference type="InterPro" id="IPR018303">
    <property type="entry name" value="ATPase_P-typ_P_site"/>
</dbReference>
<dbReference type="Pfam" id="PF00702">
    <property type="entry name" value="Hydrolase"/>
    <property type="match status" value="1"/>
</dbReference>
<dbReference type="InterPro" id="IPR036412">
    <property type="entry name" value="HAD-like_sf"/>
</dbReference>
<dbReference type="InterPro" id="IPR044492">
    <property type="entry name" value="P_typ_ATPase_HD_dom"/>
</dbReference>
<feature type="transmembrane region" description="Helical" evidence="10">
    <location>
        <begin position="127"/>
        <end position="146"/>
    </location>
</feature>
<dbReference type="GO" id="GO:0016463">
    <property type="term" value="F:P-type zinc transporter activity"/>
    <property type="evidence" value="ECO:0007669"/>
    <property type="project" value="UniProtKB-EC"/>
</dbReference>
<keyword evidence="7 10" id="KW-0472">Membrane</keyword>
<dbReference type="SFLD" id="SFLDF00027">
    <property type="entry name" value="p-type_atpase"/>
    <property type="match status" value="1"/>
</dbReference>
<keyword evidence="5" id="KW-1278">Translocase</keyword>
<dbReference type="EMBL" id="NRSJ01000075">
    <property type="protein sequence ID" value="MBK1707252.1"/>
    <property type="molecule type" value="Genomic_DNA"/>
</dbReference>
<dbReference type="GO" id="GO:0005886">
    <property type="term" value="C:plasma membrane"/>
    <property type="evidence" value="ECO:0007669"/>
    <property type="project" value="UniProtKB-SubCell"/>
</dbReference>
<keyword evidence="13" id="KW-1185">Reference proteome</keyword>
<dbReference type="PRINTS" id="PR00119">
    <property type="entry name" value="CATATPASE"/>
</dbReference>
<reference evidence="12" key="2">
    <citation type="journal article" date="2020" name="Microorganisms">
        <title>Osmotic Adaptation and Compatible Solute Biosynthesis of Phototrophic Bacteria as Revealed from Genome Analyses.</title>
        <authorList>
            <person name="Imhoff J.F."/>
            <person name="Rahn T."/>
            <person name="Kunzel S."/>
            <person name="Keller A."/>
            <person name="Neulinger S.C."/>
        </authorList>
    </citation>
    <scope>NUCLEOTIDE SEQUENCE</scope>
    <source>
        <strain evidence="12">DSM 11080</strain>
    </source>
</reference>
<keyword evidence="10" id="KW-0547">Nucleotide-binding</keyword>
<dbReference type="Proteomes" id="UP001296776">
    <property type="component" value="Unassembled WGS sequence"/>
</dbReference>
<evidence type="ECO:0000259" key="11">
    <source>
        <dbReference type="Pfam" id="PF00122"/>
    </source>
</evidence>
<feature type="transmembrane region" description="Helical" evidence="10">
    <location>
        <begin position="706"/>
        <end position="725"/>
    </location>
</feature>
<dbReference type="Gene3D" id="3.40.1110.10">
    <property type="entry name" value="Calcium-transporting ATPase, cytoplasmic domain N"/>
    <property type="match status" value="1"/>
</dbReference>
<dbReference type="GO" id="GO:0005524">
    <property type="term" value="F:ATP binding"/>
    <property type="evidence" value="ECO:0007669"/>
    <property type="project" value="UniProtKB-UniRule"/>
</dbReference>
<dbReference type="Pfam" id="PF00122">
    <property type="entry name" value="E1-E2_ATPase"/>
    <property type="match status" value="1"/>
</dbReference>
<comment type="similarity">
    <text evidence="2 10">Belongs to the cation transport ATPase (P-type) (TC 3.A.3) family. Type IB subfamily.</text>
</comment>
<dbReference type="InterPro" id="IPR023299">
    <property type="entry name" value="ATPase_P-typ_cyto_dom_N"/>
</dbReference>
<dbReference type="NCBIfam" id="TIGR01525">
    <property type="entry name" value="ATPase-IB_hvy"/>
    <property type="match status" value="1"/>
</dbReference>
<evidence type="ECO:0000256" key="4">
    <source>
        <dbReference type="ARBA" id="ARBA00022723"/>
    </source>
</evidence>
<dbReference type="Gene3D" id="2.70.150.10">
    <property type="entry name" value="Calcium-transporting ATPase, cytoplasmic transduction domain A"/>
    <property type="match status" value="1"/>
</dbReference>
<dbReference type="Pfam" id="PF19991">
    <property type="entry name" value="HMA_2"/>
    <property type="match status" value="1"/>
</dbReference>
<dbReference type="RefSeq" id="WP_200348734.1">
    <property type="nucleotide sequence ID" value="NZ_NRSJ01000075.1"/>
</dbReference>
<evidence type="ECO:0000256" key="1">
    <source>
        <dbReference type="ARBA" id="ARBA00004370"/>
    </source>
</evidence>
<proteinExistence type="inferred from homology"/>
<comment type="catalytic activity">
    <reaction evidence="9">
        <text>Zn(2+)(in) + ATP + H2O = Zn(2+)(out) + ADP + phosphate + H(+)</text>
        <dbReference type="Rhea" id="RHEA:20621"/>
        <dbReference type="ChEBI" id="CHEBI:15377"/>
        <dbReference type="ChEBI" id="CHEBI:15378"/>
        <dbReference type="ChEBI" id="CHEBI:29105"/>
        <dbReference type="ChEBI" id="CHEBI:30616"/>
        <dbReference type="ChEBI" id="CHEBI:43474"/>
        <dbReference type="ChEBI" id="CHEBI:456216"/>
        <dbReference type="EC" id="7.2.2.12"/>
    </reaction>
</comment>
<comment type="caution">
    <text evidence="12">The sequence shown here is derived from an EMBL/GenBank/DDBJ whole genome shotgun (WGS) entry which is preliminary data.</text>
</comment>
<dbReference type="SUPFAM" id="SSF81653">
    <property type="entry name" value="Calcium ATPase, transduction domain A"/>
    <property type="match status" value="1"/>
</dbReference>
<evidence type="ECO:0000313" key="13">
    <source>
        <dbReference type="Proteomes" id="UP001296776"/>
    </source>
</evidence>
<keyword evidence="4 10" id="KW-0479">Metal-binding</keyword>
<feature type="domain" description="P-type ATPase A" evidence="11">
    <location>
        <begin position="242"/>
        <end position="340"/>
    </location>
</feature>
<dbReference type="NCBIfam" id="TIGR01494">
    <property type="entry name" value="ATPase_P-type"/>
    <property type="match status" value="1"/>
</dbReference>
<keyword evidence="10" id="KW-0067">ATP-binding</keyword>
<dbReference type="AlphaFoldDB" id="A0AAJ0U8N1"/>
<accession>A0AAJ0U8N1</accession>
<protein>
    <recommendedName>
        <fullName evidence="8">P-type Zn(2+) transporter</fullName>
        <ecNumber evidence="8">7.2.2.12</ecNumber>
    </recommendedName>
</protein>
<keyword evidence="10" id="KW-1003">Cell membrane</keyword>
<dbReference type="InterPro" id="IPR023214">
    <property type="entry name" value="HAD_sf"/>
</dbReference>
<gene>
    <name evidence="12" type="ORF">CKO40_22645</name>
</gene>
<dbReference type="InterPro" id="IPR023298">
    <property type="entry name" value="ATPase_P-typ_TM_dom_sf"/>
</dbReference>
<dbReference type="PANTHER" id="PTHR48085:SF5">
    <property type="entry name" value="CADMIUM_ZINC-TRANSPORTING ATPASE HMA4-RELATED"/>
    <property type="match status" value="1"/>
</dbReference>
<evidence type="ECO:0000256" key="5">
    <source>
        <dbReference type="ARBA" id="ARBA00022967"/>
    </source>
</evidence>
<dbReference type="Gene3D" id="3.40.50.1000">
    <property type="entry name" value="HAD superfamily/HAD-like"/>
    <property type="match status" value="1"/>
</dbReference>
<dbReference type="InterPro" id="IPR051014">
    <property type="entry name" value="Cation_Transport_ATPase_IB"/>
</dbReference>
<feature type="transmembrane region" description="Helical" evidence="10">
    <location>
        <begin position="158"/>
        <end position="175"/>
    </location>
</feature>
<dbReference type="PANTHER" id="PTHR48085">
    <property type="entry name" value="CADMIUM/ZINC-TRANSPORTING ATPASE HMA2-RELATED"/>
    <property type="match status" value="1"/>
</dbReference>
<dbReference type="GO" id="GO:0016887">
    <property type="term" value="F:ATP hydrolysis activity"/>
    <property type="evidence" value="ECO:0007669"/>
    <property type="project" value="InterPro"/>
</dbReference>
<dbReference type="InterPro" id="IPR027256">
    <property type="entry name" value="P-typ_ATPase_IB"/>
</dbReference>
<dbReference type="SUPFAM" id="SSF56784">
    <property type="entry name" value="HAD-like"/>
    <property type="match status" value="1"/>
</dbReference>
<dbReference type="GO" id="GO:0046872">
    <property type="term" value="F:metal ion binding"/>
    <property type="evidence" value="ECO:0007669"/>
    <property type="project" value="UniProtKB-KW"/>
</dbReference>
<evidence type="ECO:0000256" key="10">
    <source>
        <dbReference type="RuleBase" id="RU362081"/>
    </source>
</evidence>
<keyword evidence="3 10" id="KW-0812">Transmembrane</keyword>
<dbReference type="PROSITE" id="PS01229">
    <property type="entry name" value="COF_2"/>
    <property type="match status" value="1"/>
</dbReference>
<sequence length="769" mass="82504">MIRVRHSIPGRLRLSIRTLRHNRPLADALSAALMQVEGVVRIRINLVCGALIVDWQRDQPLRHEIEARLHPLLGEPILHASPSWRRWQQQGVLGPAGAGMDADNVACRACRQTASSHQRTAGIRHPWFWRLLGFAVLTGYLGFLLVRDYLLKRPVASGALSPTGVIALVAALPLLRDAWHETSVEKRFTLHQFLAFSLLLAIGVGEAATAFEIIYVLSGGRLLERFVAERSRRAIRDMLALSIKDAWVLVDGSERRVPVAELTAGALVVIRSGEKIPVDGDIEDGQAEVSEAVITGRAEPVFKRLGDRVYAGSYLEQGLLQMRAESVGEQTYLARIAALVDAALDQKAPLQRRADLLAARLLTLGSLLTLGTFILTRSLSRAFTVMLVMSCPCSTVLAASTAVSAAIHSAARRQILIKGGTALEQVGQARIWCFDKTGTLTTEEPEVAEVVAEDERALMHWAGSAEWHNPHALAHAIVSHAQALGVSLQPHSESEHLLGHGVRAEVDGSQVLLGNARLLAEQGIDPGSFAEAAERLRAQGLTRVYVALDGDLQGLLGIRHRLRPGAAEAIARLRADGVERILLISGDERSVAEGLSRELGLDACYAELLPEDKAELVRRLRGEYDTEGTGRASGRTRASGGIVMIGDGVNDALALSEADVGIAMGAGGSEVAIEVADIALADSDIEKLVTLHALSRATLHRADQNYALAVGTDLVGIVLGALGRLSPAMGGMIHILHTLGILANSSRLLAFRPPRSASSPDPPLPPAPS</sequence>
<feature type="transmembrane region" description="Helical" evidence="10">
    <location>
        <begin position="357"/>
        <end position="376"/>
    </location>
</feature>
<keyword evidence="6 10" id="KW-1133">Transmembrane helix</keyword>
<dbReference type="EC" id="7.2.2.12" evidence="8"/>
<evidence type="ECO:0000256" key="6">
    <source>
        <dbReference type="ARBA" id="ARBA00022989"/>
    </source>
</evidence>
<evidence type="ECO:0000313" key="12">
    <source>
        <dbReference type="EMBL" id="MBK1707252.1"/>
    </source>
</evidence>
<organism evidence="12 13">
    <name type="scientific">Halochromatium glycolicum</name>
    <dbReference type="NCBI Taxonomy" id="85075"/>
    <lineage>
        <taxon>Bacteria</taxon>
        <taxon>Pseudomonadati</taxon>
        <taxon>Pseudomonadota</taxon>
        <taxon>Gammaproteobacteria</taxon>
        <taxon>Chromatiales</taxon>
        <taxon>Chromatiaceae</taxon>
        <taxon>Halochromatium</taxon>
    </lineage>
</organism>
<feature type="transmembrane region" description="Helical" evidence="10">
    <location>
        <begin position="195"/>
        <end position="217"/>
    </location>
</feature>
<dbReference type="InterPro" id="IPR001757">
    <property type="entry name" value="P_typ_ATPase"/>
</dbReference>
<dbReference type="InterPro" id="IPR059000">
    <property type="entry name" value="ATPase_P-type_domA"/>
</dbReference>
<feature type="transmembrane region" description="Helical" evidence="10">
    <location>
        <begin position="382"/>
        <end position="407"/>
    </location>
</feature>
<dbReference type="SFLD" id="SFLDS00003">
    <property type="entry name" value="Haloacid_Dehalogenase"/>
    <property type="match status" value="1"/>
</dbReference>
<evidence type="ECO:0000256" key="3">
    <source>
        <dbReference type="ARBA" id="ARBA00022692"/>
    </source>
</evidence>
<evidence type="ECO:0000256" key="2">
    <source>
        <dbReference type="ARBA" id="ARBA00006024"/>
    </source>
</evidence>
<evidence type="ECO:0000256" key="7">
    <source>
        <dbReference type="ARBA" id="ARBA00023136"/>
    </source>
</evidence>
<comment type="subcellular location">
    <subcellularLocation>
        <location evidence="10">Cell membrane</location>
    </subcellularLocation>
    <subcellularLocation>
        <location evidence="1">Membrane</location>
    </subcellularLocation>
</comment>
<dbReference type="PROSITE" id="PS00154">
    <property type="entry name" value="ATPASE_E1_E2"/>
    <property type="match status" value="1"/>
</dbReference>
<name>A0AAJ0U8N1_9GAMM</name>
<dbReference type="SFLD" id="SFLDG00002">
    <property type="entry name" value="C1.7:_P-type_atpase_like"/>
    <property type="match status" value="1"/>
</dbReference>
<reference evidence="12" key="1">
    <citation type="submission" date="2017-08" db="EMBL/GenBank/DDBJ databases">
        <authorList>
            <person name="Imhoff J.F."/>
            <person name="Rahn T."/>
            <person name="Kuenzel S."/>
            <person name="Neulinger S.C."/>
        </authorList>
    </citation>
    <scope>NUCLEOTIDE SEQUENCE</scope>
    <source>
        <strain evidence="12">DSM 11080</strain>
    </source>
</reference>
<evidence type="ECO:0000256" key="8">
    <source>
        <dbReference type="ARBA" id="ARBA00039097"/>
    </source>
</evidence>
<evidence type="ECO:0000256" key="9">
    <source>
        <dbReference type="ARBA" id="ARBA00047308"/>
    </source>
</evidence>
<dbReference type="InterPro" id="IPR008250">
    <property type="entry name" value="ATPase_P-typ_transduc_dom_A_sf"/>
</dbReference>
<dbReference type="SUPFAM" id="SSF81665">
    <property type="entry name" value="Calcium ATPase, transmembrane domain M"/>
    <property type="match status" value="1"/>
</dbReference>